<dbReference type="Proteomes" id="UP000430843">
    <property type="component" value="Unassembled WGS sequence"/>
</dbReference>
<proteinExistence type="predicted"/>
<reference evidence="2 3" key="1">
    <citation type="submission" date="2019-09" db="EMBL/GenBank/DDBJ databases">
        <title>Taxonomic organization of the family Brucellaceae based on a phylogenomic approach.</title>
        <authorList>
            <person name="Leclercq S."/>
            <person name="Cloeckaert A."/>
            <person name="Zygmunt M.S."/>
        </authorList>
    </citation>
    <scope>NUCLEOTIDE SEQUENCE [LARGE SCALE GENOMIC DNA]</scope>
    <source>
        <strain evidence="2 3">LMG 18957</strain>
    </source>
</reference>
<name>A0A833CP95_9HYPH</name>
<organism evidence="2 3">
    <name type="scientific">Brucella tritici</name>
    <dbReference type="NCBI Taxonomy" id="94626"/>
    <lineage>
        <taxon>Bacteria</taxon>
        <taxon>Pseudomonadati</taxon>
        <taxon>Pseudomonadota</taxon>
        <taxon>Alphaproteobacteria</taxon>
        <taxon>Hyphomicrobiales</taxon>
        <taxon>Brucellaceae</taxon>
        <taxon>Brucella/Ochrobactrum group</taxon>
        <taxon>Brucella</taxon>
    </lineage>
</organism>
<evidence type="ECO:0000313" key="3">
    <source>
        <dbReference type="Proteomes" id="UP000430843"/>
    </source>
</evidence>
<gene>
    <name evidence="2" type="ORF">F9K91_07395</name>
</gene>
<dbReference type="EMBL" id="WBWA01000005">
    <property type="protein sequence ID" value="KAB2665948.1"/>
    <property type="molecule type" value="Genomic_DNA"/>
</dbReference>
<feature type="region of interest" description="Disordered" evidence="1">
    <location>
        <begin position="24"/>
        <end position="44"/>
    </location>
</feature>
<accession>A0A833CP95</accession>
<evidence type="ECO:0000313" key="2">
    <source>
        <dbReference type="EMBL" id="KAB2665948.1"/>
    </source>
</evidence>
<keyword evidence="3" id="KW-1185">Reference proteome</keyword>
<protein>
    <submittedName>
        <fullName evidence="2">Uncharacterized protein</fullName>
    </submittedName>
</protein>
<sequence>MTLLTLPAIEKLLRVLHARSFRTASHGQEARSKRKIRRNDAPSPETHMFTLQDWLKTCSIRVGEFVDVHRVYVLVLFKMQPSDIKKPCARHKFQWLFAPFPVLKMQFSSFQSRKLHLP</sequence>
<dbReference type="AlphaFoldDB" id="A0A833CP95"/>
<comment type="caution">
    <text evidence="2">The sequence shown here is derived from an EMBL/GenBank/DDBJ whole genome shotgun (WGS) entry which is preliminary data.</text>
</comment>
<evidence type="ECO:0000256" key="1">
    <source>
        <dbReference type="SAM" id="MobiDB-lite"/>
    </source>
</evidence>